<keyword evidence="5" id="KW-1185">Reference proteome</keyword>
<evidence type="ECO:0000256" key="1">
    <source>
        <dbReference type="ARBA" id="ARBA00010986"/>
    </source>
</evidence>
<dbReference type="Gene3D" id="2.30.130.110">
    <property type="match status" value="1"/>
</dbReference>
<dbReference type="OrthoDB" id="9804574at2"/>
<dbReference type="STRING" id="260084.SAMN02927928_2854"/>
<dbReference type="GO" id="GO:0019698">
    <property type="term" value="P:D-galacturonate catabolic process"/>
    <property type="evidence" value="ECO:0007669"/>
    <property type="project" value="TreeGrafter"/>
</dbReference>
<comment type="similarity">
    <text evidence="1">Belongs to the UxaA family.</text>
</comment>
<dbReference type="GO" id="GO:0016787">
    <property type="term" value="F:hydrolase activity"/>
    <property type="evidence" value="ECO:0007669"/>
    <property type="project" value="UniProtKB-KW"/>
</dbReference>
<dbReference type="AlphaFoldDB" id="A0A1G4SQY9"/>
<dbReference type="InterPro" id="IPR013974">
    <property type="entry name" value="SAF"/>
</dbReference>
<dbReference type="InterPro" id="IPR052172">
    <property type="entry name" value="UxaA_altronate/galactarate_dh"/>
</dbReference>
<evidence type="ECO:0000313" key="5">
    <source>
        <dbReference type="Proteomes" id="UP000199150"/>
    </source>
</evidence>
<dbReference type="PANTHER" id="PTHR30536">
    <property type="entry name" value="ALTRONATE/GALACTARATE DEHYDRATASE"/>
    <property type="match status" value="1"/>
</dbReference>
<evidence type="ECO:0000256" key="2">
    <source>
        <dbReference type="ARBA" id="ARBA00023239"/>
    </source>
</evidence>
<keyword evidence="2" id="KW-0456">Lyase</keyword>
<dbReference type="RefSeq" id="WP_090649324.1">
    <property type="nucleotide sequence ID" value="NZ_CBCRYE010000003.1"/>
</dbReference>
<dbReference type="InterPro" id="IPR048332">
    <property type="entry name" value="GD_AH_C"/>
</dbReference>
<dbReference type="Pfam" id="PF08666">
    <property type="entry name" value="SAF"/>
    <property type="match status" value="1"/>
</dbReference>
<name>A0A1G4SQY9_9CAUL</name>
<dbReference type="PANTHER" id="PTHR30536:SF5">
    <property type="entry name" value="ALTRONATE DEHYDRATASE"/>
    <property type="match status" value="1"/>
</dbReference>
<dbReference type="Proteomes" id="UP000199150">
    <property type="component" value="Unassembled WGS sequence"/>
</dbReference>
<evidence type="ECO:0000313" key="4">
    <source>
        <dbReference type="EMBL" id="SCW71624.1"/>
    </source>
</evidence>
<dbReference type="Pfam" id="PF20629">
    <property type="entry name" value="GD_AH_C"/>
    <property type="match status" value="1"/>
</dbReference>
<gene>
    <name evidence="4" type="ORF">SAMN02927928_2854</name>
</gene>
<dbReference type="EMBL" id="FMTS01000005">
    <property type="protein sequence ID" value="SCW71624.1"/>
    <property type="molecule type" value="Genomic_DNA"/>
</dbReference>
<keyword evidence="4" id="KW-0378">Hydrolase</keyword>
<organism evidence="4 5">
    <name type="scientific">Asticcacaulis taihuensis</name>
    <dbReference type="NCBI Taxonomy" id="260084"/>
    <lineage>
        <taxon>Bacteria</taxon>
        <taxon>Pseudomonadati</taxon>
        <taxon>Pseudomonadota</taxon>
        <taxon>Alphaproteobacteria</taxon>
        <taxon>Caulobacterales</taxon>
        <taxon>Caulobacteraceae</taxon>
        <taxon>Asticcacaulis</taxon>
    </lineage>
</organism>
<dbReference type="GO" id="GO:0016829">
    <property type="term" value="F:lyase activity"/>
    <property type="evidence" value="ECO:0007669"/>
    <property type="project" value="UniProtKB-KW"/>
</dbReference>
<dbReference type="InterPro" id="IPR007392">
    <property type="entry name" value="GD_AH_second"/>
</dbReference>
<feature type="domain" description="SAF" evidence="3">
    <location>
        <begin position="19"/>
        <end position="90"/>
    </location>
</feature>
<reference evidence="5" key="1">
    <citation type="submission" date="2016-10" db="EMBL/GenBank/DDBJ databases">
        <authorList>
            <person name="Varghese N."/>
            <person name="Submissions S."/>
        </authorList>
    </citation>
    <scope>NUCLEOTIDE SEQUENCE [LARGE SCALE GENOMIC DNA]</scope>
    <source>
        <strain evidence="5">CGMCC 1.3431</strain>
    </source>
</reference>
<protein>
    <submittedName>
        <fullName evidence="4">Altronate hydrolase</fullName>
    </submittedName>
</protein>
<dbReference type="CDD" id="cd11613">
    <property type="entry name" value="SAF_AH_GD"/>
    <property type="match status" value="1"/>
</dbReference>
<dbReference type="Pfam" id="PF04295">
    <property type="entry name" value="GD_AH_second"/>
    <property type="match status" value="1"/>
</dbReference>
<dbReference type="InterPro" id="IPR044144">
    <property type="entry name" value="SAF_UxaA/GarD"/>
</dbReference>
<evidence type="ECO:0000259" key="3">
    <source>
        <dbReference type="SMART" id="SM00858"/>
    </source>
</evidence>
<sequence>MADDPAGLSLPWLRVSAGDSVAVALQDLAAGYVIGIDGREIVLRSDVPKGHKIALKDIQAGDEIIKLGFSIGRASQDIAAGEHVHAHNLVTGLSGLEAYSYQPTSVTTPPALMEATFEGYRRADGQVGIRNEIWILCTVGCVAKTSEKLARVASERFRGRVDGIHALTHPLGCSQLGDDLDHTRKLLASLAMHPNAGGVLIVGLGCENNQLSALIREIDRPADRLKYFAAQMVEDEHEAGLEALEALVAVVEKDRRETCSVRDLTIGVKCGGSDAFSGLTANPLVGLIADRVAFAGGRAIMTEIPEVFGAERGLMNRAKDEKVFHDVVEVVNDFKTYFIEHKQPVFENPSPGNKAGGITTLEEKSLGAVQKGGHSPLNAVMRYGERAHERGLSLLEAPGNDAVSSTALTAAGAVIVLFTTGRGTPLGFPAPTLKIASNSALAARKPGWIDFNAGQVLEGRTLEQTADDLMDLIIKTASGRPACNETNDEREIAIWKNGVTL</sequence>
<dbReference type="SMART" id="SM00858">
    <property type="entry name" value="SAF"/>
    <property type="match status" value="1"/>
</dbReference>
<proteinExistence type="inferred from homology"/>
<accession>A0A1G4SQY9</accession>